<dbReference type="STRING" id="1121937.GCA_000423125_01799"/>
<dbReference type="GO" id="GO:0016740">
    <property type="term" value="F:transferase activity"/>
    <property type="evidence" value="ECO:0007669"/>
    <property type="project" value="UniProtKB-KW"/>
</dbReference>
<gene>
    <name evidence="1" type="ORF">DCP75_10415</name>
</gene>
<dbReference type="EMBL" id="DMND01000140">
    <property type="protein sequence ID" value="HAN28110.1"/>
    <property type="molecule type" value="Genomic_DNA"/>
</dbReference>
<organism evidence="1 2">
    <name type="scientific">Haliea salexigens</name>
    <dbReference type="NCBI Taxonomy" id="287487"/>
    <lineage>
        <taxon>Bacteria</taxon>
        <taxon>Pseudomonadati</taxon>
        <taxon>Pseudomonadota</taxon>
        <taxon>Gammaproteobacteria</taxon>
        <taxon>Cellvibrionales</taxon>
        <taxon>Halieaceae</taxon>
        <taxon>Haliea</taxon>
    </lineage>
</organism>
<comment type="caution">
    <text evidence="1">The sequence shown here is derived from an EMBL/GenBank/DDBJ whole genome shotgun (WGS) entry which is preliminary data.</text>
</comment>
<accession>A0A3C1KN20</accession>
<dbReference type="InterPro" id="IPR027417">
    <property type="entry name" value="P-loop_NTPase"/>
</dbReference>
<dbReference type="Gene3D" id="3.40.50.300">
    <property type="entry name" value="P-loop containing nucleotide triphosphate hydrolases"/>
    <property type="match status" value="1"/>
</dbReference>
<evidence type="ECO:0000313" key="2">
    <source>
        <dbReference type="Proteomes" id="UP000259273"/>
    </source>
</evidence>
<dbReference type="AlphaFoldDB" id="A0A3C1KN20"/>
<protein>
    <submittedName>
        <fullName evidence="1">Sulfotransferase family protein</fullName>
    </submittedName>
</protein>
<proteinExistence type="predicted"/>
<name>A0A3C1KN20_9GAMM</name>
<dbReference type="Proteomes" id="UP000259273">
    <property type="component" value="Unassembled WGS sequence"/>
</dbReference>
<reference evidence="1 2" key="1">
    <citation type="journal article" date="2018" name="Nat. Biotechnol.">
        <title>A standardized bacterial taxonomy based on genome phylogeny substantially revises the tree of life.</title>
        <authorList>
            <person name="Parks D.H."/>
            <person name="Chuvochina M."/>
            <person name="Waite D.W."/>
            <person name="Rinke C."/>
            <person name="Skarshewski A."/>
            <person name="Chaumeil P.A."/>
            <person name="Hugenholtz P."/>
        </authorList>
    </citation>
    <scope>NUCLEOTIDE SEQUENCE [LARGE SCALE GENOMIC DNA]</scope>
    <source>
        <strain evidence="1">UBA9158</strain>
    </source>
</reference>
<sequence length="232" mass="26644">MTGQPRRVIAILGMHRSGTSCLTGSLQEAGLELGEHHTWNPYNRKGNRENQDFVDLHDTILAANGGAWDNPPVTSEWSDDHRERARALLAEYAGVEALGFKDPRCLLLLAGWRELVPGLERVGIFRHPDAVAASLANRSQIPREQALSLWYAYNRLLFREYRRQPFPLLCFDDGEEPFNRKVDEVIGRLQLRPVASPTRFYDNTLKTHDGGTPLRLPWKIRYLYRRLQWASL</sequence>
<keyword evidence="1" id="KW-0808">Transferase</keyword>
<evidence type="ECO:0000313" key="1">
    <source>
        <dbReference type="EMBL" id="HAN28110.1"/>
    </source>
</evidence>
<dbReference type="SUPFAM" id="SSF52540">
    <property type="entry name" value="P-loop containing nucleoside triphosphate hydrolases"/>
    <property type="match status" value="1"/>
</dbReference>